<dbReference type="Gene3D" id="3.40.50.300">
    <property type="entry name" value="P-loop containing nucleotide triphosphate hydrolases"/>
    <property type="match status" value="1"/>
</dbReference>
<dbReference type="PROSITE" id="PS00300">
    <property type="entry name" value="SRP54"/>
    <property type="match status" value="1"/>
</dbReference>
<dbReference type="Proteomes" id="UP000886722">
    <property type="component" value="Unassembled WGS sequence"/>
</dbReference>
<dbReference type="GO" id="GO:0005525">
    <property type="term" value="F:GTP binding"/>
    <property type="evidence" value="ECO:0007669"/>
    <property type="project" value="UniProtKB-UniRule"/>
</dbReference>
<dbReference type="PANTHER" id="PTHR11564">
    <property type="entry name" value="SIGNAL RECOGNITION PARTICLE 54K PROTEIN SRP54"/>
    <property type="match status" value="1"/>
</dbReference>
<evidence type="ECO:0000256" key="1">
    <source>
        <dbReference type="ARBA" id="ARBA00005450"/>
    </source>
</evidence>
<evidence type="ECO:0000259" key="10">
    <source>
        <dbReference type="PROSITE" id="PS00300"/>
    </source>
</evidence>
<feature type="binding site" evidence="9">
    <location>
        <begin position="247"/>
        <end position="250"/>
    </location>
    <ligand>
        <name>GTP</name>
        <dbReference type="ChEBI" id="CHEBI:37565"/>
    </ligand>
</feature>
<dbReference type="InterPro" id="IPR027417">
    <property type="entry name" value="P-loop_NTPase"/>
</dbReference>
<keyword evidence="7 9" id="KW-0687">Ribonucleoprotein</keyword>
<evidence type="ECO:0000313" key="12">
    <source>
        <dbReference type="Proteomes" id="UP000886722"/>
    </source>
</evidence>
<dbReference type="Pfam" id="PF02881">
    <property type="entry name" value="SRP54_N"/>
    <property type="match status" value="1"/>
</dbReference>
<keyword evidence="6 9" id="KW-0733">Signal recognition particle</keyword>
<reference evidence="11" key="2">
    <citation type="journal article" date="2021" name="PeerJ">
        <title>Extensive microbial diversity within the chicken gut microbiome revealed by metagenomics and culture.</title>
        <authorList>
            <person name="Gilroy R."/>
            <person name="Ravi A."/>
            <person name="Getino M."/>
            <person name="Pursley I."/>
            <person name="Horton D.L."/>
            <person name="Alikhan N.F."/>
            <person name="Baker D."/>
            <person name="Gharbi K."/>
            <person name="Hall N."/>
            <person name="Watson M."/>
            <person name="Adriaenssens E.M."/>
            <person name="Foster-Nyarko E."/>
            <person name="Jarju S."/>
            <person name="Secka A."/>
            <person name="Antonio M."/>
            <person name="Oren A."/>
            <person name="Chaudhuri R.R."/>
            <person name="La Ragione R."/>
            <person name="Hildebrand F."/>
            <person name="Pallen M.J."/>
        </authorList>
    </citation>
    <scope>NUCLEOTIDE SEQUENCE</scope>
    <source>
        <strain evidence="11">21143</strain>
    </source>
</reference>
<dbReference type="SUPFAM" id="SSF52540">
    <property type="entry name" value="P-loop containing nucleoside triphosphate hydrolases"/>
    <property type="match status" value="1"/>
</dbReference>
<dbReference type="InterPro" id="IPR003593">
    <property type="entry name" value="AAA+_ATPase"/>
</dbReference>
<protein>
    <recommendedName>
        <fullName evidence="9">Signal recognition particle protein</fullName>
        <ecNumber evidence="9">3.6.5.4</ecNumber>
    </recommendedName>
    <alternativeName>
        <fullName evidence="9">Fifty-four homolog</fullName>
    </alternativeName>
</protein>
<dbReference type="SUPFAM" id="SSF47446">
    <property type="entry name" value="Signal peptide-binding domain"/>
    <property type="match status" value="1"/>
</dbReference>
<dbReference type="InterPro" id="IPR004780">
    <property type="entry name" value="SRP"/>
</dbReference>
<dbReference type="Gene3D" id="1.20.120.140">
    <property type="entry name" value="Signal recognition particle SRP54, nucleotide-binding domain"/>
    <property type="match status" value="1"/>
</dbReference>
<dbReference type="GO" id="GO:0048500">
    <property type="term" value="C:signal recognition particle"/>
    <property type="evidence" value="ECO:0007669"/>
    <property type="project" value="UniProtKB-UniRule"/>
</dbReference>
<keyword evidence="4 9" id="KW-0694">RNA-binding</keyword>
<comment type="caution">
    <text evidence="11">The sequence shown here is derived from an EMBL/GenBank/DDBJ whole genome shotgun (WGS) entry which is preliminary data.</text>
</comment>
<evidence type="ECO:0000256" key="6">
    <source>
        <dbReference type="ARBA" id="ARBA00023135"/>
    </source>
</evidence>
<sequence length="442" mass="49145">MFENLSEKLERSFKVLKGEGRITEINVAETLKEVRKALLDADVNYKVAKQFTDTVKAKAMGMNVLTAVKPGQLMVKIVHDELAELMGGQAVDIETNGSPAIILMSGLQGSGKTTFSGKLAQMLRTKRAKRPLLVACDVYRPAAIEQLRVLGEQIGVPVYTEPENKKPVEIAQNAIKEARKQNNDLVIIDTAGRLAVDEEMMNEIAALKKAVNPQEILFVVDAMTGQDAVNTAKAFNDRLDFTGVVLTKLDGDTRGGAALSIRTVVNKPIKFVGTGEKMEALDVFHPERMADRILGMGDIVSLVERAQEQYDEEEARRLQKKIAKNQFDFNDFIGQIQQVKKMGNLKDLASMIPGVGKAIKDIDIDDDAFKSIEAIIQSMTPTERSHPEVLNSSRRQRIARGSGTSIQEVNRLIKQFDDMRKMMRMMTQGKNPARMMGQLKRR</sequence>
<keyword evidence="9" id="KW-0963">Cytoplasm</keyword>
<dbReference type="CDD" id="cd18539">
    <property type="entry name" value="SRP_G"/>
    <property type="match status" value="1"/>
</dbReference>
<dbReference type="FunFam" id="3.40.50.300:FF:000022">
    <property type="entry name" value="Signal recognition particle 54 kDa subunit"/>
    <property type="match status" value="1"/>
</dbReference>
<comment type="similarity">
    <text evidence="1 9">Belongs to the GTP-binding SRP family. SRP54 subfamily.</text>
</comment>
<dbReference type="InterPro" id="IPR013822">
    <property type="entry name" value="Signal_recog_particl_SRP54_hlx"/>
</dbReference>
<dbReference type="InterPro" id="IPR000897">
    <property type="entry name" value="SRP54_GTPase_dom"/>
</dbReference>
<evidence type="ECO:0000256" key="7">
    <source>
        <dbReference type="ARBA" id="ARBA00023274"/>
    </source>
</evidence>
<comment type="function">
    <text evidence="9">Involved in targeting and insertion of nascent membrane proteins into the cytoplasmic membrane. Binds to the hydrophobic signal sequence of the ribosome-nascent chain (RNC) as it emerges from the ribosomes. The SRP-RNC complex is then targeted to the cytoplasmic membrane where it interacts with the SRP receptor FtsY.</text>
</comment>
<dbReference type="InterPro" id="IPR042101">
    <property type="entry name" value="SRP54_N_sf"/>
</dbReference>
<organism evidence="11 12">
    <name type="scientific">Candidatus Caccoplasma intestinavium</name>
    <dbReference type="NCBI Taxonomy" id="2840716"/>
    <lineage>
        <taxon>Bacteria</taxon>
        <taxon>Pseudomonadati</taxon>
        <taxon>Bacteroidota</taxon>
        <taxon>Bacteroidia</taxon>
        <taxon>Bacteroidales</taxon>
        <taxon>Bacteroidaceae</taxon>
        <taxon>Bacteroidaceae incertae sedis</taxon>
        <taxon>Candidatus Caccoplasma</taxon>
    </lineage>
</organism>
<reference evidence="11" key="1">
    <citation type="submission" date="2020-10" db="EMBL/GenBank/DDBJ databases">
        <authorList>
            <person name="Gilroy R."/>
        </authorList>
    </citation>
    <scope>NUCLEOTIDE SEQUENCE</scope>
    <source>
        <strain evidence="11">21143</strain>
    </source>
</reference>
<evidence type="ECO:0000256" key="8">
    <source>
        <dbReference type="ARBA" id="ARBA00048027"/>
    </source>
</evidence>
<dbReference type="GO" id="GO:0008312">
    <property type="term" value="F:7S RNA binding"/>
    <property type="evidence" value="ECO:0007669"/>
    <property type="project" value="InterPro"/>
</dbReference>
<accession>A0A9D1KDY1</accession>
<comment type="catalytic activity">
    <reaction evidence="8 9">
        <text>GTP + H2O = GDP + phosphate + H(+)</text>
        <dbReference type="Rhea" id="RHEA:19669"/>
        <dbReference type="ChEBI" id="CHEBI:15377"/>
        <dbReference type="ChEBI" id="CHEBI:15378"/>
        <dbReference type="ChEBI" id="CHEBI:37565"/>
        <dbReference type="ChEBI" id="CHEBI:43474"/>
        <dbReference type="ChEBI" id="CHEBI:58189"/>
        <dbReference type="EC" id="3.6.5.4"/>
    </reaction>
</comment>
<feature type="binding site" evidence="9">
    <location>
        <begin position="189"/>
        <end position="193"/>
    </location>
    <ligand>
        <name>GTP</name>
        <dbReference type="ChEBI" id="CHEBI:37565"/>
    </ligand>
</feature>
<gene>
    <name evidence="9 11" type="primary">ffh</name>
    <name evidence="11" type="ORF">IAD06_09515</name>
</gene>
<dbReference type="Pfam" id="PF02978">
    <property type="entry name" value="SRP_SPB"/>
    <property type="match status" value="1"/>
</dbReference>
<proteinExistence type="inferred from homology"/>
<evidence type="ECO:0000256" key="3">
    <source>
        <dbReference type="ARBA" id="ARBA00022801"/>
    </source>
</evidence>
<keyword evidence="2 9" id="KW-0547">Nucleotide-binding</keyword>
<dbReference type="SMART" id="SM00963">
    <property type="entry name" value="SRP54_N"/>
    <property type="match status" value="1"/>
</dbReference>
<name>A0A9D1KDY1_9BACT</name>
<comment type="domain">
    <text evidence="9">Composed of three domains: the N-terminal N domain, which is responsible for interactions with the ribosome, the central G domain, which binds GTP, and the C-terminal M domain, which binds the RNA and the signal sequence of the RNC.</text>
</comment>
<dbReference type="GO" id="GO:0003924">
    <property type="term" value="F:GTPase activity"/>
    <property type="evidence" value="ECO:0007669"/>
    <property type="project" value="UniProtKB-UniRule"/>
</dbReference>
<keyword evidence="3 9" id="KW-0378">Hydrolase</keyword>
<dbReference type="SMART" id="SM00382">
    <property type="entry name" value="AAA"/>
    <property type="match status" value="1"/>
</dbReference>
<dbReference type="InterPro" id="IPR022941">
    <property type="entry name" value="SRP54"/>
</dbReference>
<evidence type="ECO:0000256" key="4">
    <source>
        <dbReference type="ARBA" id="ARBA00022884"/>
    </source>
</evidence>
<evidence type="ECO:0000256" key="2">
    <source>
        <dbReference type="ARBA" id="ARBA00022741"/>
    </source>
</evidence>
<dbReference type="NCBIfam" id="TIGR00959">
    <property type="entry name" value="ffh"/>
    <property type="match status" value="1"/>
</dbReference>
<evidence type="ECO:0000256" key="5">
    <source>
        <dbReference type="ARBA" id="ARBA00023134"/>
    </source>
</evidence>
<dbReference type="PANTHER" id="PTHR11564:SF5">
    <property type="entry name" value="SIGNAL RECOGNITION PARTICLE SUBUNIT SRP54"/>
    <property type="match status" value="1"/>
</dbReference>
<evidence type="ECO:0000256" key="9">
    <source>
        <dbReference type="HAMAP-Rule" id="MF_00306"/>
    </source>
</evidence>
<dbReference type="Gene3D" id="1.10.260.30">
    <property type="entry name" value="Signal recognition particle, SRP54 subunit, M-domain"/>
    <property type="match status" value="1"/>
</dbReference>
<feature type="domain" description="SRP54-type proteins GTP-binding" evidence="10">
    <location>
        <begin position="268"/>
        <end position="281"/>
    </location>
</feature>
<dbReference type="Pfam" id="PF00448">
    <property type="entry name" value="SRP54"/>
    <property type="match status" value="1"/>
</dbReference>
<evidence type="ECO:0000313" key="11">
    <source>
        <dbReference type="EMBL" id="HIT40254.1"/>
    </source>
</evidence>
<comment type="subcellular location">
    <subcellularLocation>
        <location evidence="9">Cytoplasm</location>
    </subcellularLocation>
    <text evidence="9">The SRP-RNC complex is targeted to the cytoplasmic membrane.</text>
</comment>
<comment type="subunit">
    <text evidence="9">Part of the signal recognition particle protein translocation system, which is composed of SRP and FtsY.</text>
</comment>
<dbReference type="SMART" id="SM00962">
    <property type="entry name" value="SRP54"/>
    <property type="match status" value="1"/>
</dbReference>
<dbReference type="InterPro" id="IPR036891">
    <property type="entry name" value="Signal_recog_part_SRP54_M_sf"/>
</dbReference>
<dbReference type="GO" id="GO:0006614">
    <property type="term" value="P:SRP-dependent cotranslational protein targeting to membrane"/>
    <property type="evidence" value="ECO:0007669"/>
    <property type="project" value="InterPro"/>
</dbReference>
<feature type="binding site" evidence="9">
    <location>
        <begin position="106"/>
        <end position="113"/>
    </location>
    <ligand>
        <name>GTP</name>
        <dbReference type="ChEBI" id="CHEBI:37565"/>
    </ligand>
</feature>
<keyword evidence="5 9" id="KW-0342">GTP-binding</keyword>
<dbReference type="AlphaFoldDB" id="A0A9D1KDY1"/>
<dbReference type="HAMAP" id="MF_00306">
    <property type="entry name" value="SRP54"/>
    <property type="match status" value="1"/>
</dbReference>
<dbReference type="EMBL" id="DVKT01000070">
    <property type="protein sequence ID" value="HIT40254.1"/>
    <property type="molecule type" value="Genomic_DNA"/>
</dbReference>
<dbReference type="EC" id="3.6.5.4" evidence="9"/>
<dbReference type="InterPro" id="IPR004125">
    <property type="entry name" value="Signal_recog_particle_SRP54_M"/>
</dbReference>